<keyword evidence="5" id="KW-0694">RNA-binding</keyword>
<dbReference type="InterPro" id="IPR004088">
    <property type="entry name" value="KH_dom_type_1"/>
</dbReference>
<dbReference type="Gene3D" id="3.30.1370.10">
    <property type="entry name" value="K Homology domain, type 1"/>
    <property type="match status" value="1"/>
</dbReference>
<dbReference type="InterPro" id="IPR004087">
    <property type="entry name" value="KH_dom"/>
</dbReference>
<dbReference type="OrthoDB" id="9995375at2759"/>
<dbReference type="SMART" id="SM00322">
    <property type="entry name" value="KH"/>
    <property type="match status" value="1"/>
</dbReference>
<dbReference type="PANTHER" id="PTHR12547:SF184">
    <property type="entry name" value="CCCH-TYPE ZN-FINGER PROTEIN"/>
    <property type="match status" value="1"/>
</dbReference>
<dbReference type="GO" id="GO:0008270">
    <property type="term" value="F:zinc ion binding"/>
    <property type="evidence" value="ECO:0007669"/>
    <property type="project" value="UniProtKB-KW"/>
</dbReference>
<comment type="caution">
    <text evidence="8">The sequence shown here is derived from an EMBL/GenBank/DDBJ whole genome shotgun (WGS) entry which is preliminary data.</text>
</comment>
<reference evidence="8" key="1">
    <citation type="submission" date="2021-01" db="EMBL/GenBank/DDBJ databases">
        <title>Adiantum capillus-veneris genome.</title>
        <authorList>
            <person name="Fang Y."/>
            <person name="Liao Q."/>
        </authorList>
    </citation>
    <scope>NUCLEOTIDE SEQUENCE</scope>
    <source>
        <strain evidence="8">H3</strain>
        <tissue evidence="8">Leaf</tissue>
    </source>
</reference>
<dbReference type="Pfam" id="PF00642">
    <property type="entry name" value="zf-CCCH"/>
    <property type="match status" value="1"/>
</dbReference>
<keyword evidence="4 6" id="KW-0862">Zinc</keyword>
<proteinExistence type="predicted"/>
<dbReference type="PROSITE" id="PS50103">
    <property type="entry name" value="ZF_C3H1"/>
    <property type="match status" value="2"/>
</dbReference>
<dbReference type="Gene3D" id="4.10.1000.10">
    <property type="entry name" value="Zinc finger, CCCH-type"/>
    <property type="match status" value="1"/>
</dbReference>
<feature type="zinc finger region" description="C3H1-type" evidence="6">
    <location>
        <begin position="64"/>
        <end position="92"/>
    </location>
</feature>
<dbReference type="GO" id="GO:0003729">
    <property type="term" value="F:mRNA binding"/>
    <property type="evidence" value="ECO:0007669"/>
    <property type="project" value="InterPro"/>
</dbReference>
<organism evidence="8 9">
    <name type="scientific">Adiantum capillus-veneris</name>
    <name type="common">Maidenhair fern</name>
    <dbReference type="NCBI Taxonomy" id="13818"/>
    <lineage>
        <taxon>Eukaryota</taxon>
        <taxon>Viridiplantae</taxon>
        <taxon>Streptophyta</taxon>
        <taxon>Embryophyta</taxon>
        <taxon>Tracheophyta</taxon>
        <taxon>Polypodiopsida</taxon>
        <taxon>Polypodiidae</taxon>
        <taxon>Polypodiales</taxon>
        <taxon>Pteridineae</taxon>
        <taxon>Pteridaceae</taxon>
        <taxon>Vittarioideae</taxon>
        <taxon>Adiantum</taxon>
    </lineage>
</organism>
<keyword evidence="3 6" id="KW-0863">Zinc-finger</keyword>
<dbReference type="InterPro" id="IPR000571">
    <property type="entry name" value="Znf_CCCH"/>
</dbReference>
<feature type="domain" description="C3H1-type" evidence="7">
    <location>
        <begin position="128"/>
        <end position="159"/>
    </location>
</feature>
<evidence type="ECO:0000313" key="9">
    <source>
        <dbReference type="Proteomes" id="UP000886520"/>
    </source>
</evidence>
<dbReference type="SUPFAM" id="SSF90229">
    <property type="entry name" value="CCCH zinc finger"/>
    <property type="match status" value="2"/>
</dbReference>
<dbReference type="Proteomes" id="UP000886520">
    <property type="component" value="Chromosome 8"/>
</dbReference>
<protein>
    <recommendedName>
        <fullName evidence="7">C3H1-type domain-containing protein</fullName>
    </recommendedName>
</protein>
<evidence type="ECO:0000256" key="5">
    <source>
        <dbReference type="PROSITE-ProRule" id="PRU00117"/>
    </source>
</evidence>
<dbReference type="InterPro" id="IPR045877">
    <property type="entry name" value="ZFP36-like"/>
</dbReference>
<keyword evidence="9" id="KW-1185">Reference proteome</keyword>
<evidence type="ECO:0000256" key="2">
    <source>
        <dbReference type="ARBA" id="ARBA00022737"/>
    </source>
</evidence>
<dbReference type="PROSITE" id="PS50084">
    <property type="entry name" value="KH_TYPE_1"/>
    <property type="match status" value="1"/>
</dbReference>
<name>A0A9D4ZKS9_ADICA</name>
<dbReference type="AlphaFoldDB" id="A0A9D4ZKS9"/>
<evidence type="ECO:0000313" key="8">
    <source>
        <dbReference type="EMBL" id="KAI5076450.1"/>
    </source>
</evidence>
<evidence type="ECO:0000256" key="3">
    <source>
        <dbReference type="ARBA" id="ARBA00022771"/>
    </source>
</evidence>
<accession>A0A9D4ZKS9</accession>
<gene>
    <name evidence="8" type="ORF">GOP47_0008515</name>
</gene>
<dbReference type="PANTHER" id="PTHR12547">
    <property type="entry name" value="CCCH ZINC FINGER/TIS11-RELATED"/>
    <property type="match status" value="1"/>
</dbReference>
<dbReference type="InterPro" id="IPR036612">
    <property type="entry name" value="KH_dom_type_1_sf"/>
</dbReference>
<dbReference type="EMBL" id="JABFUD020000008">
    <property type="protein sequence ID" value="KAI5076450.1"/>
    <property type="molecule type" value="Genomic_DNA"/>
</dbReference>
<dbReference type="Pfam" id="PF00013">
    <property type="entry name" value="KH_1"/>
    <property type="match status" value="1"/>
</dbReference>
<dbReference type="InterPro" id="IPR036855">
    <property type="entry name" value="Znf_CCCH_sf"/>
</dbReference>
<feature type="domain" description="C3H1-type" evidence="7">
    <location>
        <begin position="64"/>
        <end position="92"/>
    </location>
</feature>
<keyword evidence="1 6" id="KW-0479">Metal-binding</keyword>
<keyword evidence="2" id="KW-0677">Repeat</keyword>
<evidence type="ECO:0000256" key="1">
    <source>
        <dbReference type="ARBA" id="ARBA00022723"/>
    </source>
</evidence>
<evidence type="ECO:0000256" key="6">
    <source>
        <dbReference type="PROSITE-ProRule" id="PRU00723"/>
    </source>
</evidence>
<sequence length="288" mass="31525">MAPSPTQEYKLAAGNPTAKKLNESCCSSTASEAQLIPATDHIHADPSVSSSEERSAFQQCKNTSTSTSRCMKFFSTSGCPYGEHCHFQHFDVSQLARTINMASLQTLQGTKKRTLMLSLLDPSLHVKGYKTKLCHNYQSTITSRGCKYGEHCHFAHSKAEQRSKIPNLSDTTHAPMDTLSYSLYDGEVSPPGVPSPCDVANSHVEDTSNQVMATRMPIDAGMAGFIIGRAGVNVRQISKLTGSKLSIREHSQKVRMVHIEGLPHHVDGAQEILRLLLEARKGISLKRS</sequence>
<dbReference type="SMART" id="SM00356">
    <property type="entry name" value="ZnF_C3H1"/>
    <property type="match status" value="2"/>
</dbReference>
<evidence type="ECO:0000259" key="7">
    <source>
        <dbReference type="PROSITE" id="PS50103"/>
    </source>
</evidence>
<evidence type="ECO:0000256" key="4">
    <source>
        <dbReference type="ARBA" id="ARBA00022833"/>
    </source>
</evidence>
<feature type="zinc finger region" description="C3H1-type" evidence="6">
    <location>
        <begin position="128"/>
        <end position="159"/>
    </location>
</feature>
<dbReference type="SUPFAM" id="SSF54791">
    <property type="entry name" value="Eukaryotic type KH-domain (KH-domain type I)"/>
    <property type="match status" value="1"/>
</dbReference>